<dbReference type="OrthoDB" id="9941363at2"/>
<feature type="region of interest" description="Disordered" evidence="1">
    <location>
        <begin position="1"/>
        <end position="29"/>
    </location>
</feature>
<dbReference type="Proteomes" id="UP000241964">
    <property type="component" value="Unassembled WGS sequence"/>
</dbReference>
<keyword evidence="3" id="KW-1185">Reference proteome</keyword>
<evidence type="ECO:0000313" key="2">
    <source>
        <dbReference type="EMBL" id="PSL27272.1"/>
    </source>
</evidence>
<evidence type="ECO:0000313" key="3">
    <source>
        <dbReference type="Proteomes" id="UP000241964"/>
    </source>
</evidence>
<organism evidence="2 3">
    <name type="scientific">Dyadobacter jiangsuensis</name>
    <dbReference type="NCBI Taxonomy" id="1591085"/>
    <lineage>
        <taxon>Bacteria</taxon>
        <taxon>Pseudomonadati</taxon>
        <taxon>Bacteroidota</taxon>
        <taxon>Cytophagia</taxon>
        <taxon>Cytophagales</taxon>
        <taxon>Spirosomataceae</taxon>
        <taxon>Dyadobacter</taxon>
    </lineage>
</organism>
<sequence length="64" mass="7501">MKRLLNNMKPEPFVEDEDMQDPVGPMMVWNGERSKEDRQFMSDWAMARRVELAKEAARSAEKAD</sequence>
<comment type="caution">
    <text evidence="2">The sequence shown here is derived from an EMBL/GenBank/DDBJ whole genome shotgun (WGS) entry which is preliminary data.</text>
</comment>
<protein>
    <submittedName>
        <fullName evidence="2">Uncharacterized protein</fullName>
    </submittedName>
</protein>
<dbReference type="EMBL" id="PYAS01000008">
    <property type="protein sequence ID" value="PSL27272.1"/>
    <property type="molecule type" value="Genomic_DNA"/>
</dbReference>
<accession>A0A2P8FZY0</accession>
<dbReference type="RefSeq" id="WP_106596679.1">
    <property type="nucleotide sequence ID" value="NZ_PYAS01000008.1"/>
</dbReference>
<name>A0A2P8FZY0_9BACT</name>
<dbReference type="AlphaFoldDB" id="A0A2P8FZY0"/>
<proteinExistence type="predicted"/>
<reference evidence="2 3" key="1">
    <citation type="submission" date="2018-03" db="EMBL/GenBank/DDBJ databases">
        <title>Genomic Encyclopedia of Archaeal and Bacterial Type Strains, Phase II (KMG-II): from individual species to whole genera.</title>
        <authorList>
            <person name="Goeker M."/>
        </authorList>
    </citation>
    <scope>NUCLEOTIDE SEQUENCE [LARGE SCALE GENOMIC DNA]</scope>
    <source>
        <strain evidence="2 3">DSM 29057</strain>
    </source>
</reference>
<evidence type="ECO:0000256" key="1">
    <source>
        <dbReference type="SAM" id="MobiDB-lite"/>
    </source>
</evidence>
<gene>
    <name evidence="2" type="ORF">CLV60_108128</name>
</gene>